<evidence type="ECO:0000313" key="1">
    <source>
        <dbReference type="EMBL" id="KAJ9051046.1"/>
    </source>
</evidence>
<evidence type="ECO:0000313" key="2">
    <source>
        <dbReference type="Proteomes" id="UP001165960"/>
    </source>
</evidence>
<name>A0ACC2RLU0_9FUNG</name>
<comment type="caution">
    <text evidence="1">The sequence shown here is derived from an EMBL/GenBank/DDBJ whole genome shotgun (WGS) entry which is preliminary data.</text>
</comment>
<proteinExistence type="predicted"/>
<reference evidence="1" key="1">
    <citation type="submission" date="2022-04" db="EMBL/GenBank/DDBJ databases">
        <title>Genome of the entomopathogenic fungus Entomophthora muscae.</title>
        <authorList>
            <person name="Elya C."/>
            <person name="Lovett B.R."/>
            <person name="Lee E."/>
            <person name="Macias A.M."/>
            <person name="Hajek A.E."/>
            <person name="De Bivort B.L."/>
            <person name="Kasson M.T."/>
            <person name="De Fine Licht H.H."/>
            <person name="Stajich J.E."/>
        </authorList>
    </citation>
    <scope>NUCLEOTIDE SEQUENCE</scope>
    <source>
        <strain evidence="1">Berkeley</strain>
    </source>
</reference>
<dbReference type="EMBL" id="QTSX02007126">
    <property type="protein sequence ID" value="KAJ9051046.1"/>
    <property type="molecule type" value="Genomic_DNA"/>
</dbReference>
<sequence length="476" mass="54414">MCIRSFSHYNLPPFIWDEIFSLISPEEVSALRLACRDWMLLINPFIFHHINFTKETYSNPVYHRRFLNKNGKYFEGISVTTIQTKLINGIANTFPRLVTLVISLSSFGSNEDFSPELNMPCIERLKSLVFIGQDSSMAKRILPKFPRLETLHLKGHYFSIEELMLLFESSDISLIRNLFLRVKRPTPEISGFLTRTFPYLKSLSLGFLDSTLPDCRIGSLIPQVSLKSFSLSFLISNNQALMFDPQNLGKLSVLQLDIRGRSLTISKDYPPSSSNIEILSLGPSLVQFKLGLDHYFPALSILDINFSRVDPKEACDMISNLTHLKRLFISGCYQNDVTFDLPIKEYSITHLSISTLAPFSPNIMLWISRCLHQITDIEFASDSLSMETTMSLQAVIFPSLFRAVFKHETTIDFIENLIQLSPNLEFVHIGSRSARVKRALDSEYPYIKIEPYYSLKDNVFSSAEFSKYCSGVCKNF</sequence>
<protein>
    <submittedName>
        <fullName evidence="1">Uncharacterized protein</fullName>
    </submittedName>
</protein>
<accession>A0ACC2RLU0</accession>
<gene>
    <name evidence="1" type="ORF">DSO57_1008586</name>
</gene>
<organism evidence="1 2">
    <name type="scientific">Entomophthora muscae</name>
    <dbReference type="NCBI Taxonomy" id="34485"/>
    <lineage>
        <taxon>Eukaryota</taxon>
        <taxon>Fungi</taxon>
        <taxon>Fungi incertae sedis</taxon>
        <taxon>Zoopagomycota</taxon>
        <taxon>Entomophthoromycotina</taxon>
        <taxon>Entomophthoromycetes</taxon>
        <taxon>Entomophthorales</taxon>
        <taxon>Entomophthoraceae</taxon>
        <taxon>Entomophthora</taxon>
    </lineage>
</organism>
<dbReference type="Proteomes" id="UP001165960">
    <property type="component" value="Unassembled WGS sequence"/>
</dbReference>
<keyword evidence="2" id="KW-1185">Reference proteome</keyword>